<sequence>MAREHTGLERGPVLVVMIDGTPLDVRPDTTVAAALVSRYGVRGTRRSVSGQPRAALCGMGVCQECRVSVDERAHVLACQTICRDGMIIRTEVSTS</sequence>
<dbReference type="Proteomes" id="UP000235616">
    <property type="component" value="Unassembled WGS sequence"/>
</dbReference>
<dbReference type="InterPro" id="IPR036010">
    <property type="entry name" value="2Fe-2S_ferredoxin-like_sf"/>
</dbReference>
<dbReference type="Gene3D" id="3.10.20.440">
    <property type="entry name" value="2Fe-2S iron-sulphur cluster binding domain, sarcosine oxidase, alpha subunit, N-terminal domain"/>
    <property type="match status" value="1"/>
</dbReference>
<protein>
    <submittedName>
        <fullName evidence="3">Ferredoxin</fullName>
    </submittedName>
</protein>
<feature type="domain" description="2Fe-2S ferredoxin-type" evidence="2">
    <location>
        <begin position="12"/>
        <end position="94"/>
    </location>
</feature>
<dbReference type="EMBL" id="PNYA01000004">
    <property type="protein sequence ID" value="PMS22107.1"/>
    <property type="molecule type" value="Genomic_DNA"/>
</dbReference>
<dbReference type="Pfam" id="PF13510">
    <property type="entry name" value="Fer2_4"/>
    <property type="match status" value="1"/>
</dbReference>
<keyword evidence="1" id="KW-0560">Oxidoreductase</keyword>
<reference evidence="3 4" key="1">
    <citation type="submission" date="2018-01" db="EMBL/GenBank/DDBJ databases">
        <title>Whole genome analyses suggest that Burkholderia sensu lato contains two further novel genera in the rhizoxinica-symbiotica group Mycetohabitans gen. nov., and Trinickia gen. nov.: implications for the evolution of diazotrophy and nodulation in the Burkholderiaceae.</title>
        <authorList>
            <person name="Estrada-de los Santos P."/>
            <person name="Palmer M."/>
            <person name="Chavez-Ramirez B."/>
            <person name="Beukes C."/>
            <person name="Steenkamp E.T."/>
            <person name="Hirsch A.M."/>
            <person name="Manyaka P."/>
            <person name="Maluk M."/>
            <person name="Lafos M."/>
            <person name="Crook M."/>
            <person name="Gross E."/>
            <person name="Simon M.F."/>
            <person name="Bueno dos Reis Junior F."/>
            <person name="Poole P.S."/>
            <person name="Venter S.N."/>
            <person name="James E.K."/>
        </authorList>
    </citation>
    <scope>NUCLEOTIDE SEQUENCE [LARGE SCALE GENOMIC DNA]</scope>
    <source>
        <strain evidence="3 4">GIMN1.004</strain>
    </source>
</reference>
<evidence type="ECO:0000313" key="4">
    <source>
        <dbReference type="Proteomes" id="UP000235616"/>
    </source>
</evidence>
<evidence type="ECO:0000313" key="3">
    <source>
        <dbReference type="EMBL" id="PMS22107.1"/>
    </source>
</evidence>
<gene>
    <name evidence="3" type="ORF">C0Z18_06225</name>
</gene>
<dbReference type="InterPro" id="IPR042204">
    <property type="entry name" value="2Fe-2S-bd_N"/>
</dbReference>
<dbReference type="PROSITE" id="PS51085">
    <property type="entry name" value="2FE2S_FER_2"/>
    <property type="match status" value="1"/>
</dbReference>
<dbReference type="SUPFAM" id="SSF54292">
    <property type="entry name" value="2Fe-2S ferredoxin-like"/>
    <property type="match status" value="1"/>
</dbReference>
<keyword evidence="4" id="KW-1185">Reference proteome</keyword>
<dbReference type="RefSeq" id="WP_102644507.1">
    <property type="nucleotide sequence ID" value="NZ_PNYA01000004.1"/>
</dbReference>
<dbReference type="GO" id="GO:0051536">
    <property type="term" value="F:iron-sulfur cluster binding"/>
    <property type="evidence" value="ECO:0007669"/>
    <property type="project" value="InterPro"/>
</dbReference>
<accession>A0A2N7VY77</accession>
<dbReference type="GO" id="GO:0016491">
    <property type="term" value="F:oxidoreductase activity"/>
    <property type="evidence" value="ECO:0007669"/>
    <property type="project" value="UniProtKB-KW"/>
</dbReference>
<name>A0A2N7VY77_9BURK</name>
<organism evidence="3 4">
    <name type="scientific">Trinickia dabaoshanensis</name>
    <dbReference type="NCBI Taxonomy" id="564714"/>
    <lineage>
        <taxon>Bacteria</taxon>
        <taxon>Pseudomonadati</taxon>
        <taxon>Pseudomonadota</taxon>
        <taxon>Betaproteobacteria</taxon>
        <taxon>Burkholderiales</taxon>
        <taxon>Burkholderiaceae</taxon>
        <taxon>Trinickia</taxon>
    </lineage>
</organism>
<proteinExistence type="predicted"/>
<dbReference type="AlphaFoldDB" id="A0A2N7VY77"/>
<evidence type="ECO:0000259" key="2">
    <source>
        <dbReference type="PROSITE" id="PS51085"/>
    </source>
</evidence>
<dbReference type="OrthoDB" id="573392at2"/>
<evidence type="ECO:0000256" key="1">
    <source>
        <dbReference type="ARBA" id="ARBA00023002"/>
    </source>
</evidence>
<comment type="caution">
    <text evidence="3">The sequence shown here is derived from an EMBL/GenBank/DDBJ whole genome shotgun (WGS) entry which is preliminary data.</text>
</comment>
<dbReference type="InterPro" id="IPR001041">
    <property type="entry name" value="2Fe-2S_ferredoxin-type"/>
</dbReference>